<proteinExistence type="predicted"/>
<sequence length="441" mass="48305">MKTLHIFHNSDLKNGVDKTTCTLMVALKKLGVEPIAVVPKSGDVTDYLQSQAIRYWLIPYSCCASRTERAQFKFYGDSFAQLDSLITLIHQESPDIIHINTGHLLHAGIAAARQKVPAIWHIHAPFAEDLCRYEPTVGAGGYIHLLKQLSSQIIGVSADVSKSLSKYLPPDRIKTLYNGIDTEELVQSAKSSSTDIRAELGLSADANLVIGVGRVSAQKDFAAFARIAAKVSKLKPDCYFIIAGPRQEPEAIRLLEDEIARGQLSNRLFVLGPRDDIAALAAQSTIFLSTAIFEGQGIAALEAMALDTPPVAMACSGLRECIVHEHDGILVDPGDEDSAAIAIVRLLEDSELARKLTTNARISVAEKFSSREYAKQFLKIADAAIAYGPAAMSDQELDLLSGLLGQINNAHLRLLNFEQQTLGQRIKRILWELRQKLKVRI</sequence>
<dbReference type="RefSeq" id="WP_064009638.1">
    <property type="nucleotide sequence ID" value="NZ_LUUG01000093.1"/>
</dbReference>
<feature type="domain" description="Glycosyltransferase subfamily 4-like N-terminal" evidence="2">
    <location>
        <begin position="14"/>
        <end position="184"/>
    </location>
</feature>
<dbReference type="InterPro" id="IPR028098">
    <property type="entry name" value="Glyco_trans_4-like_N"/>
</dbReference>
<dbReference type="EMBL" id="LUUG01000093">
    <property type="protein sequence ID" value="OAI01098.1"/>
    <property type="molecule type" value="Genomic_DNA"/>
</dbReference>
<dbReference type="InterPro" id="IPR050194">
    <property type="entry name" value="Glycosyltransferase_grp1"/>
</dbReference>
<dbReference type="Proteomes" id="UP000078090">
    <property type="component" value="Unassembled WGS sequence"/>
</dbReference>
<reference evidence="3 4" key="1">
    <citation type="submission" date="2016-03" db="EMBL/GenBank/DDBJ databases">
        <authorList>
            <person name="Ploux O."/>
        </authorList>
    </citation>
    <scope>NUCLEOTIDE SEQUENCE [LARGE SCALE GENOMIC DNA]</scope>
    <source>
        <strain evidence="3 4">R-45363</strain>
    </source>
</reference>
<dbReference type="AlphaFoldDB" id="A0A177M5U9"/>
<dbReference type="Pfam" id="PF00534">
    <property type="entry name" value="Glycos_transf_1"/>
    <property type="match status" value="1"/>
</dbReference>
<evidence type="ECO:0000259" key="2">
    <source>
        <dbReference type="Pfam" id="PF13439"/>
    </source>
</evidence>
<dbReference type="Gene3D" id="3.40.50.2000">
    <property type="entry name" value="Glycogen Phosphorylase B"/>
    <property type="match status" value="2"/>
</dbReference>
<dbReference type="OrthoDB" id="9792269at2"/>
<comment type="caution">
    <text evidence="3">The sequence shown here is derived from an EMBL/GenBank/DDBJ whole genome shotgun (WGS) entry which is preliminary data.</text>
</comment>
<protein>
    <recommendedName>
        <fullName evidence="5">Glycosyl transferase group 1</fullName>
    </recommendedName>
</protein>
<organism evidence="3 4">
    <name type="scientific">Methylomonas methanica</name>
    <dbReference type="NCBI Taxonomy" id="421"/>
    <lineage>
        <taxon>Bacteria</taxon>
        <taxon>Pseudomonadati</taxon>
        <taxon>Pseudomonadota</taxon>
        <taxon>Gammaproteobacteria</taxon>
        <taxon>Methylococcales</taxon>
        <taxon>Methylococcaceae</taxon>
        <taxon>Methylomonas</taxon>
    </lineage>
</organism>
<dbReference type="GO" id="GO:0016757">
    <property type="term" value="F:glycosyltransferase activity"/>
    <property type="evidence" value="ECO:0007669"/>
    <property type="project" value="InterPro"/>
</dbReference>
<evidence type="ECO:0000259" key="1">
    <source>
        <dbReference type="Pfam" id="PF00534"/>
    </source>
</evidence>
<dbReference type="PANTHER" id="PTHR45947:SF3">
    <property type="entry name" value="SULFOQUINOVOSYL TRANSFERASE SQD2"/>
    <property type="match status" value="1"/>
</dbReference>
<evidence type="ECO:0008006" key="5">
    <source>
        <dbReference type="Google" id="ProtNLM"/>
    </source>
</evidence>
<dbReference type="SUPFAM" id="SSF53756">
    <property type="entry name" value="UDP-Glycosyltransferase/glycogen phosphorylase"/>
    <property type="match status" value="1"/>
</dbReference>
<name>A0A177M5U9_METMH</name>
<dbReference type="Pfam" id="PF13439">
    <property type="entry name" value="Glyco_transf_4"/>
    <property type="match status" value="1"/>
</dbReference>
<gene>
    <name evidence="3" type="ORF">A1332_03405</name>
</gene>
<dbReference type="PANTHER" id="PTHR45947">
    <property type="entry name" value="SULFOQUINOVOSYL TRANSFERASE SQD2"/>
    <property type="match status" value="1"/>
</dbReference>
<dbReference type="InterPro" id="IPR001296">
    <property type="entry name" value="Glyco_trans_1"/>
</dbReference>
<accession>A0A177M5U9</accession>
<dbReference type="CDD" id="cd03801">
    <property type="entry name" value="GT4_PimA-like"/>
    <property type="match status" value="1"/>
</dbReference>
<evidence type="ECO:0000313" key="4">
    <source>
        <dbReference type="Proteomes" id="UP000078090"/>
    </source>
</evidence>
<evidence type="ECO:0000313" key="3">
    <source>
        <dbReference type="EMBL" id="OAI01098.1"/>
    </source>
</evidence>
<feature type="domain" description="Glycosyl transferase family 1" evidence="1">
    <location>
        <begin position="194"/>
        <end position="361"/>
    </location>
</feature>